<reference evidence="5" key="1">
    <citation type="submission" date="2020-10" db="EMBL/GenBank/DDBJ databases">
        <title>Genomic Encyclopedia of Type Strains, Phase IV (KMG-IV): sequencing the most valuable type-strain genomes for metagenomic binning, comparative biology and taxonomic classification.</title>
        <authorList>
            <person name="Goeker M."/>
        </authorList>
    </citation>
    <scope>NUCLEOTIDE SEQUENCE</scope>
    <source>
        <strain evidence="5">DSM 13886</strain>
    </source>
</reference>
<organism evidence="5 6">
    <name type="scientific">Sporosarcina limicola</name>
    <dbReference type="NCBI Taxonomy" id="34101"/>
    <lineage>
        <taxon>Bacteria</taxon>
        <taxon>Bacillati</taxon>
        <taxon>Bacillota</taxon>
        <taxon>Bacilli</taxon>
        <taxon>Bacillales</taxon>
        <taxon>Caryophanaceae</taxon>
        <taxon>Sporosarcina</taxon>
    </lineage>
</organism>
<dbReference type="InterPro" id="IPR018062">
    <property type="entry name" value="HTH_AraC-typ_CS"/>
</dbReference>
<gene>
    <name evidence="5" type="ORF">H4683_002942</name>
</gene>
<dbReference type="SMART" id="SM00342">
    <property type="entry name" value="HTH_ARAC"/>
    <property type="match status" value="1"/>
</dbReference>
<proteinExistence type="predicted"/>
<dbReference type="Proteomes" id="UP000658225">
    <property type="component" value="Unassembled WGS sequence"/>
</dbReference>
<sequence>MNILILTRDLLEAQGLKWMLTSQWNDMKVETIVEDWSLLTNYHDIHLYIVDLDLRTKKDFNLPAHAIWLGLSSERTFQTVYHALQHKAEDVLFRPFQPERLMKHVQQARFRWRNEQANSKRPVQADESIVKYGDLLLGDKQPTHSILISMIVPSQMDSLTYLVNVLKGYAFPTLFNVFAFPDFIVVVHRLKEIELLQEAYRVFFSQWKNQSDALLTIYLYESTDNTSYHVLYKKMRRYRERIFYDGYDILTTVNNNLTWREMDPFLSPVEQQEWIEMLEKQNLIAIREWLEHDFLTLESPYPDPEMVRVRLTSILAQIRRYMTAKSLKTNALEQAYHALFQDIIREPVMYQILQVFISFTAQLLTTSKAMSTIGRNLDEKVRELIESNYWDSTWNLTACADQLKLHKSTLSRKFAEEGAMSFRNALLRVRIREAKRLLKETDIPLTEVSRLTGFTYPTYFSAKFKKTTGVSPLDYRQS</sequence>
<dbReference type="PROSITE" id="PS01124">
    <property type="entry name" value="HTH_ARAC_FAMILY_2"/>
    <property type="match status" value="1"/>
</dbReference>
<dbReference type="Gene3D" id="1.10.10.60">
    <property type="entry name" value="Homeodomain-like"/>
    <property type="match status" value="1"/>
</dbReference>
<dbReference type="PANTHER" id="PTHR43280">
    <property type="entry name" value="ARAC-FAMILY TRANSCRIPTIONAL REGULATOR"/>
    <property type="match status" value="1"/>
</dbReference>
<dbReference type="GO" id="GO:0003700">
    <property type="term" value="F:DNA-binding transcription factor activity"/>
    <property type="evidence" value="ECO:0007669"/>
    <property type="project" value="InterPro"/>
</dbReference>
<dbReference type="InterPro" id="IPR011006">
    <property type="entry name" value="CheY-like_superfamily"/>
</dbReference>
<keyword evidence="3" id="KW-0804">Transcription</keyword>
<evidence type="ECO:0000256" key="3">
    <source>
        <dbReference type="ARBA" id="ARBA00023163"/>
    </source>
</evidence>
<accession>A0A927MMW7</accession>
<dbReference type="RefSeq" id="WP_192599511.1">
    <property type="nucleotide sequence ID" value="NZ_JADBEL010000017.1"/>
</dbReference>
<protein>
    <submittedName>
        <fullName evidence="5">AraC-like DNA-binding protein</fullName>
    </submittedName>
</protein>
<feature type="domain" description="HTH araC/xylS-type" evidence="4">
    <location>
        <begin position="379"/>
        <end position="478"/>
    </location>
</feature>
<dbReference type="SUPFAM" id="SSF52172">
    <property type="entry name" value="CheY-like"/>
    <property type="match status" value="1"/>
</dbReference>
<evidence type="ECO:0000256" key="1">
    <source>
        <dbReference type="ARBA" id="ARBA00023015"/>
    </source>
</evidence>
<evidence type="ECO:0000313" key="6">
    <source>
        <dbReference type="Proteomes" id="UP000658225"/>
    </source>
</evidence>
<evidence type="ECO:0000259" key="4">
    <source>
        <dbReference type="PROSITE" id="PS01124"/>
    </source>
</evidence>
<keyword evidence="2 5" id="KW-0238">DNA-binding</keyword>
<dbReference type="SUPFAM" id="SSF46689">
    <property type="entry name" value="Homeodomain-like"/>
    <property type="match status" value="1"/>
</dbReference>
<dbReference type="InterPro" id="IPR018060">
    <property type="entry name" value="HTH_AraC"/>
</dbReference>
<name>A0A927MMW7_9BACL</name>
<comment type="caution">
    <text evidence="5">The sequence shown here is derived from an EMBL/GenBank/DDBJ whole genome shotgun (WGS) entry which is preliminary data.</text>
</comment>
<dbReference type="InterPro" id="IPR009057">
    <property type="entry name" value="Homeodomain-like_sf"/>
</dbReference>
<dbReference type="PROSITE" id="PS00041">
    <property type="entry name" value="HTH_ARAC_FAMILY_1"/>
    <property type="match status" value="1"/>
</dbReference>
<dbReference type="AlphaFoldDB" id="A0A927MMW7"/>
<dbReference type="GO" id="GO:0043565">
    <property type="term" value="F:sequence-specific DNA binding"/>
    <property type="evidence" value="ECO:0007669"/>
    <property type="project" value="InterPro"/>
</dbReference>
<keyword evidence="1" id="KW-0805">Transcription regulation</keyword>
<dbReference type="PANTHER" id="PTHR43280:SF28">
    <property type="entry name" value="HTH-TYPE TRANSCRIPTIONAL ACTIVATOR RHAS"/>
    <property type="match status" value="1"/>
</dbReference>
<dbReference type="Pfam" id="PF12833">
    <property type="entry name" value="HTH_18"/>
    <property type="match status" value="1"/>
</dbReference>
<dbReference type="EMBL" id="JADBEL010000017">
    <property type="protein sequence ID" value="MBE1555822.1"/>
    <property type="molecule type" value="Genomic_DNA"/>
</dbReference>
<evidence type="ECO:0000313" key="5">
    <source>
        <dbReference type="EMBL" id="MBE1555822.1"/>
    </source>
</evidence>
<keyword evidence="6" id="KW-1185">Reference proteome</keyword>
<evidence type="ECO:0000256" key="2">
    <source>
        <dbReference type="ARBA" id="ARBA00023125"/>
    </source>
</evidence>